<feature type="domain" description="EngA-type G" evidence="11">
    <location>
        <begin position="2"/>
        <end position="164"/>
    </location>
</feature>
<dbReference type="InterPro" id="IPR027417">
    <property type="entry name" value="P-loop_NTPase"/>
</dbReference>
<dbReference type="PRINTS" id="PR00326">
    <property type="entry name" value="GTP1OBG"/>
</dbReference>
<dbReference type="PIRSF" id="PIRSF006485">
    <property type="entry name" value="GTP-binding_EngA"/>
    <property type="match status" value="1"/>
</dbReference>
<evidence type="ECO:0000256" key="10">
    <source>
        <dbReference type="RuleBase" id="RU004481"/>
    </source>
</evidence>
<keyword evidence="5 8" id="KW-0547">Nucleotide-binding</keyword>
<dbReference type="PANTHER" id="PTHR43834">
    <property type="entry name" value="GTPASE DER"/>
    <property type="match status" value="1"/>
</dbReference>
<keyword evidence="13" id="KW-1185">Reference proteome</keyword>
<dbReference type="GO" id="GO:0042254">
    <property type="term" value="P:ribosome biogenesis"/>
    <property type="evidence" value="ECO:0007669"/>
    <property type="project" value="UniProtKB-KW"/>
</dbReference>
<comment type="similarity">
    <text evidence="1 8 9 10">Belongs to the TRAFAC class TrmE-Era-EngA-EngB-Septin-like GTPase superfamily. EngA (Der) GTPase family.</text>
</comment>
<dbReference type="eggNOG" id="COG1160">
    <property type="taxonomic scope" value="Bacteria"/>
</dbReference>
<dbReference type="InterPro" id="IPR032859">
    <property type="entry name" value="KH_dom-like"/>
</dbReference>
<evidence type="ECO:0000256" key="1">
    <source>
        <dbReference type="ARBA" id="ARBA00008279"/>
    </source>
</evidence>
<evidence type="ECO:0000256" key="8">
    <source>
        <dbReference type="HAMAP-Rule" id="MF_00195"/>
    </source>
</evidence>
<keyword evidence="3 8" id="KW-0690">Ribosome biogenesis</keyword>
<feature type="binding site" evidence="8">
    <location>
        <begin position="252"/>
        <end position="256"/>
    </location>
    <ligand>
        <name>GTP</name>
        <dbReference type="ChEBI" id="CHEBI:37565"/>
        <label>2</label>
    </ligand>
</feature>
<name>A0A076FH71_9BACT</name>
<dbReference type="NCBIfam" id="TIGR03594">
    <property type="entry name" value="GTPase_EngA"/>
    <property type="match status" value="1"/>
</dbReference>
<dbReference type="Gene3D" id="3.40.50.300">
    <property type="entry name" value="P-loop containing nucleotide triphosphate hydrolases"/>
    <property type="match status" value="2"/>
</dbReference>
<dbReference type="HOGENOM" id="CLU_016077_6_2_7"/>
<comment type="function">
    <text evidence="8 10">GTPase that plays an essential role in the late steps of ribosome biogenesis.</text>
</comment>
<dbReference type="PATRIC" id="fig|1244531.5.peg.1548"/>
<feature type="binding site" evidence="8">
    <location>
        <begin position="316"/>
        <end position="319"/>
    </location>
    <ligand>
        <name>GTP</name>
        <dbReference type="ChEBI" id="CHEBI:37565"/>
        <label>2</label>
    </ligand>
</feature>
<organism evidence="12 13">
    <name type="scientific">Campylobacter iguaniorum</name>
    <dbReference type="NCBI Taxonomy" id="1244531"/>
    <lineage>
        <taxon>Bacteria</taxon>
        <taxon>Pseudomonadati</taxon>
        <taxon>Campylobacterota</taxon>
        <taxon>Epsilonproteobacteria</taxon>
        <taxon>Campylobacterales</taxon>
        <taxon>Campylobacteraceae</taxon>
        <taxon>Campylobacter</taxon>
    </lineage>
</organism>
<evidence type="ECO:0000256" key="3">
    <source>
        <dbReference type="ARBA" id="ARBA00022517"/>
    </source>
</evidence>
<evidence type="ECO:0000256" key="9">
    <source>
        <dbReference type="PROSITE-ProRule" id="PRU01049"/>
    </source>
</evidence>
<dbReference type="Gene3D" id="3.30.300.20">
    <property type="match status" value="1"/>
</dbReference>
<keyword evidence="6 8" id="KW-0342">GTP-binding</keyword>
<dbReference type="KEGG" id="caj:CIG1485E_1350"/>
<dbReference type="FunFam" id="3.30.300.20:FF:000004">
    <property type="entry name" value="GTPase Der"/>
    <property type="match status" value="1"/>
</dbReference>
<evidence type="ECO:0000313" key="13">
    <source>
        <dbReference type="Proteomes" id="UP000028486"/>
    </source>
</evidence>
<dbReference type="STRING" id="1244531.CIG2463D_1541"/>
<dbReference type="GO" id="GO:0043022">
    <property type="term" value="F:ribosome binding"/>
    <property type="evidence" value="ECO:0007669"/>
    <property type="project" value="TreeGrafter"/>
</dbReference>
<evidence type="ECO:0000256" key="6">
    <source>
        <dbReference type="ARBA" id="ARBA00023134"/>
    </source>
</evidence>
<reference evidence="13" key="1">
    <citation type="journal article" date="2014" name="Genome Announc.">
        <title>Complete Genome Sequence of Campylobacter iguaniorum Strain 1485ET, Isolated from a Bearded Dragon (Pogona vitticeps).</title>
        <authorList>
            <person name="Gilbert M.J."/>
            <person name="Miller W.G."/>
            <person name="Yee E."/>
            <person name="Kik M."/>
            <person name="Wagenaar J.A."/>
            <person name="Duim B."/>
        </authorList>
    </citation>
    <scope>NUCLEOTIDE SEQUENCE [LARGE SCALE GENOMIC DNA]</scope>
    <source>
        <strain evidence="13">1485E</strain>
    </source>
</reference>
<gene>
    <name evidence="12" type="primary">engA</name>
    <name evidence="8" type="synonym">der</name>
    <name evidence="12" type="ORF">CIG1485E_1350</name>
</gene>
<dbReference type="RefSeq" id="WP_038454852.1">
    <property type="nucleotide sequence ID" value="NZ_CP009043.1"/>
</dbReference>
<evidence type="ECO:0000256" key="4">
    <source>
        <dbReference type="ARBA" id="ARBA00022737"/>
    </source>
</evidence>
<evidence type="ECO:0000256" key="5">
    <source>
        <dbReference type="ARBA" id="ARBA00022741"/>
    </source>
</evidence>
<dbReference type="Pfam" id="PF01926">
    <property type="entry name" value="MMR_HSR1"/>
    <property type="match status" value="2"/>
</dbReference>
<dbReference type="PROSITE" id="PS51712">
    <property type="entry name" value="G_ENGA"/>
    <property type="match status" value="2"/>
</dbReference>
<dbReference type="CDD" id="cd01894">
    <property type="entry name" value="EngA1"/>
    <property type="match status" value="1"/>
</dbReference>
<feature type="binding site" evidence="8">
    <location>
        <begin position="205"/>
        <end position="212"/>
    </location>
    <ligand>
        <name>GTP</name>
        <dbReference type="ChEBI" id="CHEBI:37565"/>
        <label>2</label>
    </ligand>
</feature>
<dbReference type="AlphaFoldDB" id="A0A076FH71"/>
<evidence type="ECO:0000313" key="12">
    <source>
        <dbReference type="EMBL" id="AII15174.1"/>
    </source>
</evidence>
<protein>
    <recommendedName>
        <fullName evidence="2 8">GTPase Der</fullName>
    </recommendedName>
    <alternativeName>
        <fullName evidence="7 8">GTP-binding protein EngA</fullName>
    </alternativeName>
</protein>
<dbReference type="Pfam" id="PF14714">
    <property type="entry name" value="KH_dom-like"/>
    <property type="match status" value="1"/>
</dbReference>
<feature type="binding site" evidence="8">
    <location>
        <begin position="8"/>
        <end position="15"/>
    </location>
    <ligand>
        <name>GTP</name>
        <dbReference type="ChEBI" id="CHEBI:37565"/>
        <label>1</label>
    </ligand>
</feature>
<dbReference type="OrthoDB" id="9805918at2"/>
<dbReference type="SUPFAM" id="SSF52540">
    <property type="entry name" value="P-loop containing nucleoside triphosphate hydrolases"/>
    <property type="match status" value="2"/>
</dbReference>
<accession>A0A076FH71</accession>
<dbReference type="GO" id="GO:0005525">
    <property type="term" value="F:GTP binding"/>
    <property type="evidence" value="ECO:0007669"/>
    <property type="project" value="UniProtKB-UniRule"/>
</dbReference>
<evidence type="ECO:0000259" key="11">
    <source>
        <dbReference type="PROSITE" id="PS51712"/>
    </source>
</evidence>
<dbReference type="InterPro" id="IPR006073">
    <property type="entry name" value="GTP-bd"/>
</dbReference>
<dbReference type="PANTHER" id="PTHR43834:SF6">
    <property type="entry name" value="GTPASE DER"/>
    <property type="match status" value="1"/>
</dbReference>
<evidence type="ECO:0000256" key="7">
    <source>
        <dbReference type="ARBA" id="ARBA00032345"/>
    </source>
</evidence>
<keyword evidence="4 10" id="KW-0677">Repeat</keyword>
<evidence type="ECO:0000256" key="2">
    <source>
        <dbReference type="ARBA" id="ARBA00020953"/>
    </source>
</evidence>
<feature type="domain" description="EngA-type G" evidence="11">
    <location>
        <begin position="199"/>
        <end position="370"/>
    </location>
</feature>
<feature type="binding site" evidence="8">
    <location>
        <begin position="55"/>
        <end position="59"/>
    </location>
    <ligand>
        <name>GTP</name>
        <dbReference type="ChEBI" id="CHEBI:37565"/>
        <label>1</label>
    </ligand>
</feature>
<dbReference type="EMBL" id="CP009043">
    <property type="protein sequence ID" value="AII15174.1"/>
    <property type="molecule type" value="Genomic_DNA"/>
</dbReference>
<dbReference type="NCBIfam" id="TIGR00231">
    <property type="entry name" value="small_GTP"/>
    <property type="match status" value="2"/>
</dbReference>
<dbReference type="InterPro" id="IPR031166">
    <property type="entry name" value="G_ENGA"/>
</dbReference>
<proteinExistence type="inferred from homology"/>
<dbReference type="Proteomes" id="UP000028486">
    <property type="component" value="Chromosome"/>
</dbReference>
<feature type="binding site" evidence="8">
    <location>
        <begin position="116"/>
        <end position="119"/>
    </location>
    <ligand>
        <name>GTP</name>
        <dbReference type="ChEBI" id="CHEBI:37565"/>
        <label>1</label>
    </ligand>
</feature>
<sequence length="464" mass="52557">MKKIILIGRPNVGKSSLFNRLARQRIAITSDVSGTTRDTNKAEITIDDKSCILIDSGGLDESNELFKNVKIKTLSEAKNADIIVFMVDGKMLPDDIDKKFFYELSSLNKPIALCVNKVDSKKDEERSWEFNEFGAKTVFNLSVSHNIGTDELCAWIYNFLPKETLKADTSEFDEFLDDFDEKGEIDIQKPAVDYETKNINVGIIGRVNVGKSSLLNALVKENRSVVSTIEGTTIDPVNESFVYEDRVFEFVDTAGIRKRGKIEGIERFALNRTEKILENSDIALLVLDASQPLTELDERIAGIAAKFELGVIIVLNKWDKDHDEFDKVVYELRDKFKFLAYAPVVSVSALGGKRIHKIYPLILEVYKNYTQKIKTSRLNEVLQDAISCHPIPRDHGKIVKIFYGAQFGFAPPKIALVMNKPRSLHFSYKRYLLNKLRESFELNGTPVVLIPKNRGSNDEENNEN</sequence>
<dbReference type="CDD" id="cd01895">
    <property type="entry name" value="EngA2"/>
    <property type="match status" value="1"/>
</dbReference>
<dbReference type="InterPro" id="IPR016484">
    <property type="entry name" value="GTPase_Der"/>
</dbReference>
<dbReference type="InterPro" id="IPR005225">
    <property type="entry name" value="Small_GTP-bd"/>
</dbReference>
<dbReference type="InterPro" id="IPR015946">
    <property type="entry name" value="KH_dom-like_a/b"/>
</dbReference>
<comment type="subunit">
    <text evidence="8">Associates with the 50S ribosomal subunit.</text>
</comment>
<dbReference type="HAMAP" id="MF_00195">
    <property type="entry name" value="GTPase_Der"/>
    <property type="match status" value="1"/>
</dbReference>